<dbReference type="EMBL" id="CM023481">
    <property type="protein sequence ID" value="KAH6946103.1"/>
    <property type="molecule type" value="Genomic_DNA"/>
</dbReference>
<keyword evidence="2" id="KW-1185">Reference proteome</keyword>
<reference evidence="1" key="1">
    <citation type="submission" date="2020-05" db="EMBL/GenBank/DDBJ databases">
        <title>Large-scale comparative analyses of tick genomes elucidate their genetic diversity and vector capacities.</title>
        <authorList>
            <person name="Jia N."/>
            <person name="Wang J."/>
            <person name="Shi W."/>
            <person name="Du L."/>
            <person name="Sun Y."/>
            <person name="Zhan W."/>
            <person name="Jiang J."/>
            <person name="Wang Q."/>
            <person name="Zhang B."/>
            <person name="Ji P."/>
            <person name="Sakyi L.B."/>
            <person name="Cui X."/>
            <person name="Yuan T."/>
            <person name="Jiang B."/>
            <person name="Yang W."/>
            <person name="Lam T.T.-Y."/>
            <person name="Chang Q."/>
            <person name="Ding S."/>
            <person name="Wang X."/>
            <person name="Zhu J."/>
            <person name="Ruan X."/>
            <person name="Zhao L."/>
            <person name="Wei J."/>
            <person name="Que T."/>
            <person name="Du C."/>
            <person name="Cheng J."/>
            <person name="Dai P."/>
            <person name="Han X."/>
            <person name="Huang E."/>
            <person name="Gao Y."/>
            <person name="Liu J."/>
            <person name="Shao H."/>
            <person name="Ye R."/>
            <person name="Li L."/>
            <person name="Wei W."/>
            <person name="Wang X."/>
            <person name="Wang C."/>
            <person name="Yang T."/>
            <person name="Huo Q."/>
            <person name="Li W."/>
            <person name="Guo W."/>
            <person name="Chen H."/>
            <person name="Zhou L."/>
            <person name="Ni X."/>
            <person name="Tian J."/>
            <person name="Zhou Y."/>
            <person name="Sheng Y."/>
            <person name="Liu T."/>
            <person name="Pan Y."/>
            <person name="Xia L."/>
            <person name="Li J."/>
            <person name="Zhao F."/>
            <person name="Cao W."/>
        </authorList>
    </citation>
    <scope>NUCLEOTIDE SEQUENCE</scope>
    <source>
        <strain evidence="1">Hyas-2018</strain>
    </source>
</reference>
<evidence type="ECO:0000313" key="1">
    <source>
        <dbReference type="EMBL" id="KAH6946103.1"/>
    </source>
</evidence>
<name>A0ACB7TGN5_HYAAI</name>
<organism evidence="1 2">
    <name type="scientific">Hyalomma asiaticum</name>
    <name type="common">Tick</name>
    <dbReference type="NCBI Taxonomy" id="266040"/>
    <lineage>
        <taxon>Eukaryota</taxon>
        <taxon>Metazoa</taxon>
        <taxon>Ecdysozoa</taxon>
        <taxon>Arthropoda</taxon>
        <taxon>Chelicerata</taxon>
        <taxon>Arachnida</taxon>
        <taxon>Acari</taxon>
        <taxon>Parasitiformes</taxon>
        <taxon>Ixodida</taxon>
        <taxon>Ixodoidea</taxon>
        <taxon>Ixodidae</taxon>
        <taxon>Hyalomminae</taxon>
        <taxon>Hyalomma</taxon>
    </lineage>
</organism>
<proteinExistence type="predicted"/>
<gene>
    <name evidence="1" type="ORF">HPB50_011634</name>
</gene>
<evidence type="ECO:0000313" key="2">
    <source>
        <dbReference type="Proteomes" id="UP000821845"/>
    </source>
</evidence>
<protein>
    <submittedName>
        <fullName evidence="1">Uncharacterized protein</fullName>
    </submittedName>
</protein>
<comment type="caution">
    <text evidence="1">The sequence shown here is derived from an EMBL/GenBank/DDBJ whole genome shotgun (WGS) entry which is preliminary data.</text>
</comment>
<sequence length="83" mass="9660">MSVKNNIPQGDRRSLIEVFQEILYAKDADELQAAKARLHSLPRPSYIKRVEAFLKRKREWALLYRAGAFTRGQNTYNYSEASI</sequence>
<accession>A0ACB7TGN5</accession>
<dbReference type="Proteomes" id="UP000821845">
    <property type="component" value="Chromosome 1"/>
</dbReference>